<dbReference type="Proteomes" id="UP000325315">
    <property type="component" value="Unassembled WGS sequence"/>
</dbReference>
<dbReference type="OrthoDB" id="747111at2759"/>
<organism evidence="2 3">
    <name type="scientific">Gossypium australe</name>
    <dbReference type="NCBI Taxonomy" id="47621"/>
    <lineage>
        <taxon>Eukaryota</taxon>
        <taxon>Viridiplantae</taxon>
        <taxon>Streptophyta</taxon>
        <taxon>Embryophyta</taxon>
        <taxon>Tracheophyta</taxon>
        <taxon>Spermatophyta</taxon>
        <taxon>Magnoliopsida</taxon>
        <taxon>eudicotyledons</taxon>
        <taxon>Gunneridae</taxon>
        <taxon>Pentapetalae</taxon>
        <taxon>rosids</taxon>
        <taxon>malvids</taxon>
        <taxon>Malvales</taxon>
        <taxon>Malvaceae</taxon>
        <taxon>Malvoideae</taxon>
        <taxon>Gossypium</taxon>
    </lineage>
</organism>
<dbReference type="EMBL" id="SMMG02000005">
    <property type="protein sequence ID" value="KAA3472074.1"/>
    <property type="molecule type" value="Genomic_DNA"/>
</dbReference>
<gene>
    <name evidence="2" type="ORF">EPI10_022583</name>
</gene>
<evidence type="ECO:0000313" key="2">
    <source>
        <dbReference type="EMBL" id="KAA3472074.1"/>
    </source>
</evidence>
<comment type="caution">
    <text evidence="2">The sequence shown here is derived from an EMBL/GenBank/DDBJ whole genome shotgun (WGS) entry which is preliminary data.</text>
</comment>
<name>A0A5B6VSR3_9ROSI</name>
<evidence type="ECO:0000313" key="3">
    <source>
        <dbReference type="Proteomes" id="UP000325315"/>
    </source>
</evidence>
<evidence type="ECO:0000256" key="1">
    <source>
        <dbReference type="SAM" id="MobiDB-lite"/>
    </source>
</evidence>
<reference evidence="3" key="1">
    <citation type="journal article" date="2019" name="Plant Biotechnol. J.">
        <title>Genome sequencing of the Australian wild diploid species Gossypium australe highlights disease resistance and delayed gland morphogenesis.</title>
        <authorList>
            <person name="Cai Y."/>
            <person name="Cai X."/>
            <person name="Wang Q."/>
            <person name="Wang P."/>
            <person name="Zhang Y."/>
            <person name="Cai C."/>
            <person name="Xu Y."/>
            <person name="Wang K."/>
            <person name="Zhou Z."/>
            <person name="Wang C."/>
            <person name="Geng S."/>
            <person name="Li B."/>
            <person name="Dong Q."/>
            <person name="Hou Y."/>
            <person name="Wang H."/>
            <person name="Ai P."/>
            <person name="Liu Z."/>
            <person name="Yi F."/>
            <person name="Sun M."/>
            <person name="An G."/>
            <person name="Cheng J."/>
            <person name="Zhang Y."/>
            <person name="Shi Q."/>
            <person name="Xie Y."/>
            <person name="Shi X."/>
            <person name="Chang Y."/>
            <person name="Huang F."/>
            <person name="Chen Y."/>
            <person name="Hong S."/>
            <person name="Mi L."/>
            <person name="Sun Q."/>
            <person name="Zhang L."/>
            <person name="Zhou B."/>
            <person name="Peng R."/>
            <person name="Zhang X."/>
            <person name="Liu F."/>
        </authorList>
    </citation>
    <scope>NUCLEOTIDE SEQUENCE [LARGE SCALE GENOMIC DNA]</scope>
    <source>
        <strain evidence="3">cv. PA1801</strain>
    </source>
</reference>
<dbReference type="PANTHER" id="PTHR33983:SF1">
    <property type="entry name" value="OS07G0185900 PROTEIN"/>
    <property type="match status" value="1"/>
</dbReference>
<accession>A0A5B6VSR3</accession>
<proteinExistence type="predicted"/>
<dbReference type="AlphaFoldDB" id="A0A5B6VSR3"/>
<dbReference type="PANTHER" id="PTHR33983">
    <property type="entry name" value="OS07G0185900 PROTEIN"/>
    <property type="match status" value="1"/>
</dbReference>
<keyword evidence="3" id="KW-1185">Reference proteome</keyword>
<sequence length="97" mass="10693">MGKYLELLDVGIRVGTRFHSHCPQTARLYYHPPPSSNPQAHRHLDPRLCGGGGGNGGSDSTTQLQIQPIPIRSDFAIPSHDHICLSFDREENFPSST</sequence>
<feature type="region of interest" description="Disordered" evidence="1">
    <location>
        <begin position="29"/>
        <end position="64"/>
    </location>
</feature>
<protein>
    <submittedName>
        <fullName evidence="2">Alkyl hydroperoxide reductase subunit C</fullName>
    </submittedName>
</protein>